<organism evidence="2 3">
    <name type="scientific">Altererythrobacter litoralis</name>
    <dbReference type="NCBI Taxonomy" id="3113904"/>
    <lineage>
        <taxon>Bacteria</taxon>
        <taxon>Pseudomonadati</taxon>
        <taxon>Pseudomonadota</taxon>
        <taxon>Alphaproteobacteria</taxon>
        <taxon>Sphingomonadales</taxon>
        <taxon>Erythrobacteraceae</taxon>
        <taxon>Altererythrobacter</taxon>
    </lineage>
</organism>
<dbReference type="EMBL" id="JAZDQV010000008">
    <property type="protein sequence ID" value="MEE1877888.1"/>
    <property type="molecule type" value="Genomic_DNA"/>
</dbReference>
<name>A0ABU7GFL9_9SPHN</name>
<comment type="caution">
    <text evidence="2">The sequence shown here is derived from an EMBL/GenBank/DDBJ whole genome shotgun (WGS) entry which is preliminary data.</text>
</comment>
<feature type="signal peptide" evidence="1">
    <location>
        <begin position="1"/>
        <end position="20"/>
    </location>
</feature>
<protein>
    <recommendedName>
        <fullName evidence="4">DUF2846 domain-containing protein</fullName>
    </recommendedName>
</protein>
<dbReference type="RefSeq" id="WP_354144989.1">
    <property type="nucleotide sequence ID" value="NZ_JAZDQV010000008.1"/>
</dbReference>
<evidence type="ECO:0000256" key="1">
    <source>
        <dbReference type="SAM" id="SignalP"/>
    </source>
</evidence>
<keyword evidence="3" id="KW-1185">Reference proteome</keyword>
<evidence type="ECO:0008006" key="4">
    <source>
        <dbReference type="Google" id="ProtNLM"/>
    </source>
</evidence>
<gene>
    <name evidence="2" type="ORF">VRS74_09365</name>
</gene>
<accession>A0ABU7GFL9</accession>
<evidence type="ECO:0000313" key="2">
    <source>
        <dbReference type="EMBL" id="MEE1877888.1"/>
    </source>
</evidence>
<proteinExistence type="predicted"/>
<dbReference type="Proteomes" id="UP001343492">
    <property type="component" value="Unassembled WGS sequence"/>
</dbReference>
<sequence>MVSRFLGALMVSGLIPSLSACWSSDEPLIFQAGSVQPVEAGAYRFHAHGEDPVDVELQVIPGGGYVYHSDDEVMSLFVHEAAKGWYAVQFAGEGSSLLFAVAHVSERRVDFYDPPCDEELGAIEGIEQDGNDCLITSSDGLMDATRIIAGRIDRGAEVELNSWAEPAWPQYKPD</sequence>
<evidence type="ECO:0000313" key="3">
    <source>
        <dbReference type="Proteomes" id="UP001343492"/>
    </source>
</evidence>
<feature type="chain" id="PRO_5045293668" description="DUF2846 domain-containing protein" evidence="1">
    <location>
        <begin position="21"/>
        <end position="174"/>
    </location>
</feature>
<dbReference type="PROSITE" id="PS51257">
    <property type="entry name" value="PROKAR_LIPOPROTEIN"/>
    <property type="match status" value="1"/>
</dbReference>
<keyword evidence="1" id="KW-0732">Signal</keyword>
<reference evidence="2 3" key="1">
    <citation type="submission" date="2024-01" db="EMBL/GenBank/DDBJ databases">
        <title>The genome sequence of Erythrobacteraceae sp. strain 1XM1-14.</title>
        <authorList>
            <person name="Liu Y."/>
        </authorList>
    </citation>
    <scope>NUCLEOTIDE SEQUENCE [LARGE SCALE GENOMIC DNA]</scope>
    <source>
        <strain evidence="2 3">1XM1-14</strain>
    </source>
</reference>